<evidence type="ECO:0000259" key="10">
    <source>
        <dbReference type="PROSITE" id="PS50109"/>
    </source>
</evidence>
<evidence type="ECO:0000256" key="6">
    <source>
        <dbReference type="ARBA" id="ARBA00022777"/>
    </source>
</evidence>
<evidence type="ECO:0000256" key="7">
    <source>
        <dbReference type="ARBA" id="ARBA00022840"/>
    </source>
</evidence>
<dbReference type="InterPro" id="IPR011495">
    <property type="entry name" value="Sig_transdc_His_kin_sub2_dim/P"/>
</dbReference>
<dbReference type="PROSITE" id="PS50109">
    <property type="entry name" value="HIS_KIN"/>
    <property type="match status" value="1"/>
</dbReference>
<dbReference type="EMBL" id="CP032869">
    <property type="protein sequence ID" value="AYL96618.1"/>
    <property type="molecule type" value="Genomic_DNA"/>
</dbReference>
<feature type="chain" id="PRO_5019808225" description="histidine kinase" evidence="9">
    <location>
        <begin position="22"/>
        <end position="758"/>
    </location>
</feature>
<feature type="transmembrane region" description="Helical" evidence="8">
    <location>
        <begin position="489"/>
        <end position="509"/>
    </location>
</feature>
<dbReference type="EC" id="2.7.13.3" evidence="2"/>
<sequence>MKKIYLLQLFLLLAISASAQSSSLEHLPIPVLKQKLAESKNDTSTIQLQIALGRVIIHQSGSGNAQADSAFNLSVQAEKLSRKVGYNDGIIDAMLLSALCYNKKGNKAKGFQEAQQTLAFSNRVKNNRGVAESYIVMGHHYDVYTHDGLQTRMLYNNKAITIFRKEHAMFRLGSLLKDEAELLFLAGQKTDAVKLLFEALNIDKSIGNKQIQSVYWLIGRTSRDMGDFTNALKYILLAVKTANEVKDTTLLACSIHYTTAAIYSNLRDYDRAIPNALLALKIARRYNSPEYIGTVTLLLASVYTRANRLDQALVLLEELKKYFIGEPEDLTLMESIFSNLIYAKQFKKAKPYAEKIQLALTKISPDDYSQFELSYSSLAKYYLGINQPEAAKIYNDLDTKIVYASKLPIAIINAERTHYRIDSINGNFKSAIVHYLNAQRLRDSVDNVTKAYQISLLSIENETEKKNNDLNKLKKQAEIKDTKLKQTQLIQKIAITGSVFLLIITALVYSRYRLKQRSNILLTKQKSEIDRQNVSLQQLVGEKDGLLYEKDLLLKEVNHRVKNNLQIVMSLLESQSGYMQNKKAQEAILESQSRVQAIALIHDTLYHTDQIAEIALGPYIADLLDSLNNSINIGRDKILIRYEVDDMMLDVSQAIPVGLILNESVTNALKYAFPAGDQGEITVLVKQSDGEMEMLISDNGVGLPADFDLFKTDSLGLTLIKGLTSQLRGAFDITYHAGVTISIKFPVISTIIASQKSV</sequence>
<keyword evidence="3" id="KW-0597">Phosphoprotein</keyword>
<feature type="signal peptide" evidence="9">
    <location>
        <begin position="1"/>
        <end position="21"/>
    </location>
</feature>
<dbReference type="RefSeq" id="WP_119410214.1">
    <property type="nucleotide sequence ID" value="NZ_CP032869.1"/>
</dbReference>
<keyword evidence="8" id="KW-0472">Membrane</keyword>
<keyword evidence="6" id="KW-0418">Kinase</keyword>
<dbReference type="SUPFAM" id="SSF55874">
    <property type="entry name" value="ATPase domain of HSP90 chaperone/DNA topoisomerase II/histidine kinase"/>
    <property type="match status" value="1"/>
</dbReference>
<evidence type="ECO:0000256" key="5">
    <source>
        <dbReference type="ARBA" id="ARBA00022741"/>
    </source>
</evidence>
<feature type="domain" description="Histidine kinase" evidence="10">
    <location>
        <begin position="556"/>
        <end position="749"/>
    </location>
</feature>
<protein>
    <recommendedName>
        <fullName evidence="2">histidine kinase</fullName>
        <ecNumber evidence="2">2.7.13.3</ecNumber>
    </recommendedName>
</protein>
<evidence type="ECO:0000256" key="9">
    <source>
        <dbReference type="SAM" id="SignalP"/>
    </source>
</evidence>
<evidence type="ECO:0000256" key="3">
    <source>
        <dbReference type="ARBA" id="ARBA00022553"/>
    </source>
</evidence>
<dbReference type="Gene3D" id="1.25.40.10">
    <property type="entry name" value="Tetratricopeptide repeat domain"/>
    <property type="match status" value="1"/>
</dbReference>
<keyword evidence="8" id="KW-1133">Transmembrane helix</keyword>
<gene>
    <name evidence="11" type="ORF">HYN43_015505</name>
</gene>
<dbReference type="SMART" id="SM00387">
    <property type="entry name" value="HATPase_c"/>
    <property type="match status" value="1"/>
</dbReference>
<proteinExistence type="predicted"/>
<dbReference type="Proteomes" id="UP000270046">
    <property type="component" value="Chromosome"/>
</dbReference>
<dbReference type="Gene3D" id="3.30.565.10">
    <property type="entry name" value="Histidine kinase-like ATPase, C-terminal domain"/>
    <property type="match status" value="1"/>
</dbReference>
<keyword evidence="9" id="KW-0732">Signal</keyword>
<keyword evidence="8" id="KW-0812">Transmembrane</keyword>
<evidence type="ECO:0000313" key="11">
    <source>
        <dbReference type="EMBL" id="AYL96618.1"/>
    </source>
</evidence>
<evidence type="ECO:0000256" key="4">
    <source>
        <dbReference type="ARBA" id="ARBA00022679"/>
    </source>
</evidence>
<dbReference type="Pfam" id="PF02518">
    <property type="entry name" value="HATPase_c"/>
    <property type="match status" value="1"/>
</dbReference>
<dbReference type="Gene3D" id="3.30.450.20">
    <property type="entry name" value="PAS domain"/>
    <property type="match status" value="1"/>
</dbReference>
<keyword evidence="7" id="KW-0067">ATP-binding</keyword>
<evidence type="ECO:0000313" key="12">
    <source>
        <dbReference type="Proteomes" id="UP000270046"/>
    </source>
</evidence>
<name>A0A494VZ73_9SPHI</name>
<reference evidence="11 12" key="1">
    <citation type="submission" date="2018-10" db="EMBL/GenBank/DDBJ databases">
        <title>Genome sequencing of Mucilaginibacter sp. HYN0043.</title>
        <authorList>
            <person name="Kim M."/>
            <person name="Yi H."/>
        </authorList>
    </citation>
    <scope>NUCLEOTIDE SEQUENCE [LARGE SCALE GENOMIC DNA]</scope>
    <source>
        <strain evidence="11 12">HYN0043</strain>
    </source>
</reference>
<keyword evidence="5" id="KW-0547">Nucleotide-binding</keyword>
<evidence type="ECO:0000256" key="2">
    <source>
        <dbReference type="ARBA" id="ARBA00012438"/>
    </source>
</evidence>
<dbReference type="InterPro" id="IPR036890">
    <property type="entry name" value="HATPase_C_sf"/>
</dbReference>
<dbReference type="KEGG" id="muh:HYN43_015505"/>
<dbReference type="InterPro" id="IPR005467">
    <property type="entry name" value="His_kinase_dom"/>
</dbReference>
<organism evidence="11 12">
    <name type="scientific">Mucilaginibacter celer</name>
    <dbReference type="NCBI Taxonomy" id="2305508"/>
    <lineage>
        <taxon>Bacteria</taxon>
        <taxon>Pseudomonadati</taxon>
        <taxon>Bacteroidota</taxon>
        <taxon>Sphingobacteriia</taxon>
        <taxon>Sphingobacteriales</taxon>
        <taxon>Sphingobacteriaceae</taxon>
        <taxon>Mucilaginibacter</taxon>
    </lineage>
</organism>
<dbReference type="SUPFAM" id="SSF48452">
    <property type="entry name" value="TPR-like"/>
    <property type="match status" value="2"/>
</dbReference>
<dbReference type="GO" id="GO:0005524">
    <property type="term" value="F:ATP binding"/>
    <property type="evidence" value="ECO:0007669"/>
    <property type="project" value="UniProtKB-KW"/>
</dbReference>
<dbReference type="InterPro" id="IPR003594">
    <property type="entry name" value="HATPase_dom"/>
</dbReference>
<dbReference type="GO" id="GO:0004673">
    <property type="term" value="F:protein histidine kinase activity"/>
    <property type="evidence" value="ECO:0007669"/>
    <property type="project" value="UniProtKB-EC"/>
</dbReference>
<dbReference type="Pfam" id="PF07568">
    <property type="entry name" value="HisKA_2"/>
    <property type="match status" value="1"/>
</dbReference>
<dbReference type="InterPro" id="IPR011990">
    <property type="entry name" value="TPR-like_helical_dom_sf"/>
</dbReference>
<evidence type="ECO:0000256" key="8">
    <source>
        <dbReference type="SAM" id="Phobius"/>
    </source>
</evidence>
<comment type="catalytic activity">
    <reaction evidence="1">
        <text>ATP + protein L-histidine = ADP + protein N-phospho-L-histidine.</text>
        <dbReference type="EC" id="2.7.13.3"/>
    </reaction>
</comment>
<evidence type="ECO:0000256" key="1">
    <source>
        <dbReference type="ARBA" id="ARBA00000085"/>
    </source>
</evidence>
<dbReference type="AlphaFoldDB" id="A0A494VZ73"/>
<keyword evidence="12" id="KW-1185">Reference proteome</keyword>
<dbReference type="OrthoDB" id="9767435at2"/>
<keyword evidence="4" id="KW-0808">Transferase</keyword>
<accession>A0A494VZ73</accession>
<dbReference type="PANTHER" id="PTHR41523">
    <property type="entry name" value="TWO-COMPONENT SYSTEM SENSOR PROTEIN"/>
    <property type="match status" value="1"/>
</dbReference>
<dbReference type="PANTHER" id="PTHR41523:SF8">
    <property type="entry name" value="ETHYLENE RESPONSE SENSOR PROTEIN"/>
    <property type="match status" value="1"/>
</dbReference>